<dbReference type="Gene3D" id="3.30.200.20">
    <property type="entry name" value="Phosphorylase Kinase, domain 1"/>
    <property type="match status" value="1"/>
</dbReference>
<evidence type="ECO:0000259" key="10">
    <source>
        <dbReference type="PROSITE" id="PS50011"/>
    </source>
</evidence>
<reference evidence="12" key="2">
    <citation type="submission" date="2025-08" db="UniProtKB">
        <authorList>
            <consortium name="RefSeq"/>
        </authorList>
    </citation>
    <scope>IDENTIFICATION</scope>
    <source>
        <tissue evidence="12">Leaf</tissue>
    </source>
</reference>
<comment type="subcellular location">
    <subcellularLocation>
        <location evidence="7">Endomembrane system</location>
        <topology evidence="7">Single-pass type I membrane protein</topology>
    </subcellularLocation>
</comment>
<protein>
    <submittedName>
        <fullName evidence="12">Protein MALE DISCOVERER 1</fullName>
    </submittedName>
</protein>
<dbReference type="Gene3D" id="1.10.510.10">
    <property type="entry name" value="Transferase(Phosphotransferase) domain 1"/>
    <property type="match status" value="1"/>
</dbReference>
<evidence type="ECO:0000256" key="2">
    <source>
        <dbReference type="ARBA" id="ARBA00022692"/>
    </source>
</evidence>
<dbReference type="Gene3D" id="3.80.10.10">
    <property type="entry name" value="Ribonuclease Inhibitor"/>
    <property type="match status" value="1"/>
</dbReference>
<dbReference type="InterPro" id="IPR032675">
    <property type="entry name" value="LRR_dom_sf"/>
</dbReference>
<keyword evidence="1" id="KW-0433">Leucine-rich repeat</keyword>
<evidence type="ECO:0000256" key="5">
    <source>
        <dbReference type="ARBA" id="ARBA00022989"/>
    </source>
</evidence>
<dbReference type="GeneID" id="110778457"/>
<dbReference type="InterPro" id="IPR001245">
    <property type="entry name" value="Ser-Thr/Tyr_kinase_cat_dom"/>
</dbReference>
<keyword evidence="11" id="KW-1185">Reference proteome</keyword>
<dbReference type="GO" id="GO:0005524">
    <property type="term" value="F:ATP binding"/>
    <property type="evidence" value="ECO:0007669"/>
    <property type="project" value="InterPro"/>
</dbReference>
<evidence type="ECO:0000256" key="4">
    <source>
        <dbReference type="ARBA" id="ARBA00022737"/>
    </source>
</evidence>
<dbReference type="Proteomes" id="UP000813463">
    <property type="component" value="Chromosome 5"/>
</dbReference>
<keyword evidence="6 9" id="KW-0472">Membrane</keyword>
<dbReference type="FunFam" id="3.80.10.10:FF:000627">
    <property type="entry name" value="Probable leucine-rich repeat receptor-like protein kinase At2g33170"/>
    <property type="match status" value="1"/>
</dbReference>
<dbReference type="Pfam" id="PF08263">
    <property type="entry name" value="LRRNT_2"/>
    <property type="match status" value="1"/>
</dbReference>
<dbReference type="InterPro" id="IPR011009">
    <property type="entry name" value="Kinase-like_dom_sf"/>
</dbReference>
<evidence type="ECO:0000313" key="12">
    <source>
        <dbReference type="RefSeq" id="XP_021838703.1"/>
    </source>
</evidence>
<proteinExistence type="predicted"/>
<organism evidence="11 12">
    <name type="scientific">Spinacia oleracea</name>
    <name type="common">Spinach</name>
    <dbReference type="NCBI Taxonomy" id="3562"/>
    <lineage>
        <taxon>Eukaryota</taxon>
        <taxon>Viridiplantae</taxon>
        <taxon>Streptophyta</taxon>
        <taxon>Embryophyta</taxon>
        <taxon>Tracheophyta</taxon>
        <taxon>Spermatophyta</taxon>
        <taxon>Magnoliopsida</taxon>
        <taxon>eudicotyledons</taxon>
        <taxon>Gunneridae</taxon>
        <taxon>Pentapetalae</taxon>
        <taxon>Caryophyllales</taxon>
        <taxon>Chenopodiaceae</taxon>
        <taxon>Chenopodioideae</taxon>
        <taxon>Anserineae</taxon>
        <taxon>Spinacia</taxon>
    </lineage>
</organism>
<name>A0A9R0JLG6_SPIOL</name>
<reference evidence="11" key="1">
    <citation type="journal article" date="2021" name="Nat. Commun.">
        <title>Genomic analyses provide insights into spinach domestication and the genetic basis of agronomic traits.</title>
        <authorList>
            <person name="Cai X."/>
            <person name="Sun X."/>
            <person name="Xu C."/>
            <person name="Sun H."/>
            <person name="Wang X."/>
            <person name="Ge C."/>
            <person name="Zhang Z."/>
            <person name="Wang Q."/>
            <person name="Fei Z."/>
            <person name="Jiao C."/>
            <person name="Wang Q."/>
        </authorList>
    </citation>
    <scope>NUCLEOTIDE SEQUENCE [LARGE SCALE GENOMIC DNA]</scope>
    <source>
        <strain evidence="11">cv. Varoflay</strain>
    </source>
</reference>
<gene>
    <name evidence="12" type="primary">LOC110778457</name>
</gene>
<dbReference type="GO" id="GO:0012505">
    <property type="term" value="C:endomembrane system"/>
    <property type="evidence" value="ECO:0007669"/>
    <property type="project" value="UniProtKB-SubCell"/>
</dbReference>
<dbReference type="PROSITE" id="PS50011">
    <property type="entry name" value="PROTEIN_KINASE_DOM"/>
    <property type="match status" value="1"/>
</dbReference>
<dbReference type="Pfam" id="PF13855">
    <property type="entry name" value="LRR_8"/>
    <property type="match status" value="1"/>
</dbReference>
<dbReference type="AlphaFoldDB" id="A0A9R0JLG6"/>
<feature type="domain" description="Protein kinase" evidence="10">
    <location>
        <begin position="388"/>
        <end position="653"/>
    </location>
</feature>
<dbReference type="GO" id="GO:0004672">
    <property type="term" value="F:protein kinase activity"/>
    <property type="evidence" value="ECO:0007669"/>
    <property type="project" value="InterPro"/>
</dbReference>
<dbReference type="InterPro" id="IPR000719">
    <property type="entry name" value="Prot_kinase_dom"/>
</dbReference>
<keyword evidence="2 9" id="KW-0812">Transmembrane</keyword>
<evidence type="ECO:0000256" key="1">
    <source>
        <dbReference type="ARBA" id="ARBA00022614"/>
    </source>
</evidence>
<evidence type="ECO:0000256" key="7">
    <source>
        <dbReference type="ARBA" id="ARBA00046288"/>
    </source>
</evidence>
<sequence length="680" mass="75496">MFFVAPLLQRFVEQAMGARWRTSKLQLTCFVVLILGLGFRGSSSLNLEGSTLLKFKTRIDSDPYNSLANWNSEDGNPCNWKGVHCVDGKVHMLDMSGLSLGGTLTPELGYLDNLRALILRANHLSGAIPVEFGCLAKLEVLDLSGNYLTGLVPAEIANMESMKRLILSDNNFKGTIPPELEEHSQLSELQFDEYLASVTNRKFGQRSKVSVESCRGHGSQQIGNLETSYKPNTLQNAEVLVPVTRRKLSEESNLEALPSKNSPVSQGTSEPILRSSGSYPAVMKGKSQSQAPSSVHSDSDPQQEKVPAQPAQSRANTGKLSQKVWLFLAIGLGVLFLLAVAAAMYFMWRNRCSKPIGPFKTGISGQLQKAFVTGVPKLNRSELETACEDFSNIIATFEAFIIYKGTLSSGVEIAVASTLVKSSTDWSDKAELEYRKKIETLSRVNHKNYVNLLGYCEENEPFTRMMVLEYAPSGSLFEHLHVKEVEHLDWNARVRAIMGAAYCLQYMHHDLNPPVAHKDLRSSAIYLTDDYAAKLVEKPFDILPEAKVSGGESSKPAESTKTADLRQNVYEFGILLLETITGRLPDSENQLVDWAMKYLNDRESNKDLIDPILKSVKTNELDVICDVILQCIRPEHTRRPTMKEVTAKLRQAIPITPDAAVPRLSPLWWAELEILSVEAS</sequence>
<keyword evidence="3" id="KW-0732">Signal</keyword>
<evidence type="ECO:0000256" key="3">
    <source>
        <dbReference type="ARBA" id="ARBA00022729"/>
    </source>
</evidence>
<evidence type="ECO:0000256" key="9">
    <source>
        <dbReference type="SAM" id="Phobius"/>
    </source>
</evidence>
<feature type="transmembrane region" description="Helical" evidence="9">
    <location>
        <begin position="324"/>
        <end position="348"/>
    </location>
</feature>
<dbReference type="InterPro" id="IPR013210">
    <property type="entry name" value="LRR_N_plant-typ"/>
</dbReference>
<dbReference type="PANTHER" id="PTHR46084">
    <property type="entry name" value="PROTEIN MALE DISCOVERER 2"/>
    <property type="match status" value="1"/>
</dbReference>
<feature type="compositionally biased region" description="Polar residues" evidence="8">
    <location>
        <begin position="286"/>
        <end position="296"/>
    </location>
</feature>
<dbReference type="SUPFAM" id="SSF52058">
    <property type="entry name" value="L domain-like"/>
    <property type="match status" value="1"/>
</dbReference>
<dbReference type="PANTHER" id="PTHR46084:SF1">
    <property type="entry name" value="PROTEIN MALE DISCOVERER 2"/>
    <property type="match status" value="1"/>
</dbReference>
<evidence type="ECO:0000256" key="6">
    <source>
        <dbReference type="ARBA" id="ARBA00023136"/>
    </source>
</evidence>
<feature type="region of interest" description="Disordered" evidence="8">
    <location>
        <begin position="251"/>
        <end position="314"/>
    </location>
</feature>
<dbReference type="RefSeq" id="XP_021838703.1">
    <property type="nucleotide sequence ID" value="XM_021983011.2"/>
</dbReference>
<dbReference type="Pfam" id="PF07714">
    <property type="entry name" value="PK_Tyr_Ser-Thr"/>
    <property type="match status" value="1"/>
</dbReference>
<dbReference type="SUPFAM" id="SSF56112">
    <property type="entry name" value="Protein kinase-like (PK-like)"/>
    <property type="match status" value="1"/>
</dbReference>
<feature type="compositionally biased region" description="Polar residues" evidence="8">
    <location>
        <begin position="259"/>
        <end position="269"/>
    </location>
</feature>
<evidence type="ECO:0000313" key="11">
    <source>
        <dbReference type="Proteomes" id="UP000813463"/>
    </source>
</evidence>
<dbReference type="OrthoDB" id="291737at2759"/>
<evidence type="ECO:0000256" key="8">
    <source>
        <dbReference type="SAM" id="MobiDB-lite"/>
    </source>
</evidence>
<accession>A0A9R0JLG6</accession>
<dbReference type="InterPro" id="IPR001611">
    <property type="entry name" value="Leu-rich_rpt"/>
</dbReference>
<dbReference type="KEGG" id="soe:110778457"/>
<keyword evidence="5 9" id="KW-1133">Transmembrane helix</keyword>
<dbReference type="FunFam" id="3.30.200.20:FF:000489">
    <property type="entry name" value="Inactive receptor-like serine/threonine-protein kinase"/>
    <property type="match status" value="1"/>
</dbReference>
<keyword evidence="4" id="KW-0677">Repeat</keyword>